<name>A0A0D1KXZ9_9MYCO</name>
<sequence length="149" mass="16241">MTESESHPRQTLGPFLAALALIVVLVVIIAVLNAIGVFGRNDPTPEQLVRTAVVGQNDGLQRKDYARFQTYTCRAQAGTEADVLARQQDSAAKNGQRYVDEVTDIKFDGQKATAVLMYHFDKTPDQKPTAPVVLVNEDGAWKVCSPVPS</sequence>
<feature type="domain" description="Low molecular weight antigen MTB12-like C-terminal" evidence="4">
    <location>
        <begin position="78"/>
        <end position="143"/>
    </location>
</feature>
<dbReference type="Proteomes" id="UP000032221">
    <property type="component" value="Unassembled WGS sequence"/>
</dbReference>
<dbReference type="RefSeq" id="WP_043988339.1">
    <property type="nucleotide sequence ID" value="NZ_JXST01000073.1"/>
</dbReference>
<evidence type="ECO:0000256" key="2">
    <source>
        <dbReference type="ARBA" id="ARBA00093774"/>
    </source>
</evidence>
<protein>
    <submittedName>
        <fullName evidence="5">Lumazine-binding protein</fullName>
    </submittedName>
</protein>
<dbReference type="AlphaFoldDB" id="A0A0D1KXZ9"/>
<comment type="similarity">
    <text evidence="2">Belongs to the MTB12 family.</text>
</comment>
<keyword evidence="3" id="KW-1133">Transmembrane helix</keyword>
<evidence type="ECO:0000313" key="6">
    <source>
        <dbReference type="Proteomes" id="UP000032221"/>
    </source>
</evidence>
<gene>
    <name evidence="5" type="ORF">TL10_28710</name>
</gene>
<evidence type="ECO:0000259" key="4">
    <source>
        <dbReference type="Pfam" id="PF26580"/>
    </source>
</evidence>
<keyword evidence="3" id="KW-0812">Transmembrane</keyword>
<evidence type="ECO:0000256" key="3">
    <source>
        <dbReference type="SAM" id="Phobius"/>
    </source>
</evidence>
<comment type="caution">
    <text evidence="5">The sequence shown here is derived from an EMBL/GenBank/DDBJ whole genome shotgun (WGS) entry which is preliminary data.</text>
</comment>
<dbReference type="EMBL" id="JXST01000073">
    <property type="protein sequence ID" value="KIU13650.1"/>
    <property type="molecule type" value="Genomic_DNA"/>
</dbReference>
<accession>A0A0D1KXZ9</accession>
<dbReference type="PATRIC" id="fig|280871.6.peg.5956"/>
<dbReference type="Pfam" id="PF26580">
    <property type="entry name" value="Mtb12_C"/>
    <property type="match status" value="1"/>
</dbReference>
<reference evidence="5 6" key="1">
    <citation type="submission" date="2015-01" db="EMBL/GenBank/DDBJ databases">
        <title>Genome sequence of Mycobacterium llatzerense and Mycobacterium immunogenum recovered from brain abscess.</title>
        <authorList>
            <person name="Greninger A.L."/>
            <person name="Langelier C."/>
            <person name="Cunningham G."/>
            <person name="Chiu C.Y."/>
            <person name="Miller S."/>
        </authorList>
    </citation>
    <scope>NUCLEOTIDE SEQUENCE [LARGE SCALE GENOMIC DNA]</scope>
    <source>
        <strain evidence="5 6">CLUC14</strain>
    </source>
</reference>
<dbReference type="InterPro" id="IPR058644">
    <property type="entry name" value="Mtb12-like_C"/>
</dbReference>
<keyword evidence="1" id="KW-0732">Signal</keyword>
<evidence type="ECO:0000313" key="5">
    <source>
        <dbReference type="EMBL" id="KIU13650.1"/>
    </source>
</evidence>
<dbReference type="STRING" id="280871.TL10_28710"/>
<evidence type="ECO:0000256" key="1">
    <source>
        <dbReference type="ARBA" id="ARBA00022729"/>
    </source>
</evidence>
<proteinExistence type="inferred from homology"/>
<keyword evidence="3" id="KW-0472">Membrane</keyword>
<keyword evidence="6" id="KW-1185">Reference proteome</keyword>
<dbReference type="OrthoDB" id="4427703at2"/>
<organism evidence="5 6">
    <name type="scientific">Mycolicibacterium llatzerense</name>
    <dbReference type="NCBI Taxonomy" id="280871"/>
    <lineage>
        <taxon>Bacteria</taxon>
        <taxon>Bacillati</taxon>
        <taxon>Actinomycetota</taxon>
        <taxon>Actinomycetes</taxon>
        <taxon>Mycobacteriales</taxon>
        <taxon>Mycobacteriaceae</taxon>
        <taxon>Mycolicibacterium</taxon>
    </lineage>
</organism>
<feature type="transmembrane region" description="Helical" evidence="3">
    <location>
        <begin position="12"/>
        <end position="38"/>
    </location>
</feature>